<dbReference type="Gene3D" id="3.40.225.10">
    <property type="entry name" value="Class II aldolase/adducin N-terminal domain"/>
    <property type="match status" value="1"/>
</dbReference>
<evidence type="ECO:0000313" key="2">
    <source>
        <dbReference type="EMBL" id="CAH0055601.1"/>
    </source>
</evidence>
<keyword evidence="3" id="KW-1185">Reference proteome</keyword>
<dbReference type="SMART" id="SM01007">
    <property type="entry name" value="Aldolase_II"/>
    <property type="match status" value="1"/>
</dbReference>
<dbReference type="InterPro" id="IPR051017">
    <property type="entry name" value="Aldolase-II_Adducin_sf"/>
</dbReference>
<evidence type="ECO:0000313" key="3">
    <source>
        <dbReference type="Proteomes" id="UP000775872"/>
    </source>
</evidence>
<dbReference type="InterPro" id="IPR036409">
    <property type="entry name" value="Aldolase_II/adducin_N_sf"/>
</dbReference>
<evidence type="ECO:0000259" key="1">
    <source>
        <dbReference type="SMART" id="SM01007"/>
    </source>
</evidence>
<gene>
    <name evidence="2" type="ORF">CSOL1703_00017705</name>
</gene>
<dbReference type="PANTHER" id="PTHR10672">
    <property type="entry name" value="ADDUCIN"/>
    <property type="match status" value="1"/>
</dbReference>
<reference evidence="2 3" key="2">
    <citation type="submission" date="2021-10" db="EMBL/GenBank/DDBJ databases">
        <authorList>
            <person name="Piombo E."/>
        </authorList>
    </citation>
    <scope>NUCLEOTIDE SEQUENCE [LARGE SCALE GENOMIC DNA]</scope>
</reference>
<comment type="caution">
    <text evidence="2">The sequence shown here is derived from an EMBL/GenBank/DDBJ whole genome shotgun (WGS) entry which is preliminary data.</text>
</comment>
<reference evidence="3" key="1">
    <citation type="submission" date="2019-06" db="EMBL/GenBank/DDBJ databases">
        <authorList>
            <person name="Broberg M."/>
        </authorList>
    </citation>
    <scope>NUCLEOTIDE SEQUENCE [LARGE SCALE GENOMIC DNA]</scope>
</reference>
<protein>
    <recommendedName>
        <fullName evidence="1">Class II aldolase/adducin N-terminal domain-containing protein</fullName>
    </recommendedName>
</protein>
<dbReference type="InterPro" id="IPR001303">
    <property type="entry name" value="Aldolase_II/adducin_N"/>
</dbReference>
<dbReference type="GO" id="GO:0005856">
    <property type="term" value="C:cytoskeleton"/>
    <property type="evidence" value="ECO:0007669"/>
    <property type="project" value="TreeGrafter"/>
</dbReference>
<dbReference type="GO" id="GO:0051015">
    <property type="term" value="F:actin filament binding"/>
    <property type="evidence" value="ECO:0007669"/>
    <property type="project" value="TreeGrafter"/>
</dbReference>
<name>A0A9N9ZHG9_9HYPO</name>
<dbReference type="AlphaFoldDB" id="A0A9N9ZHG9"/>
<dbReference type="Proteomes" id="UP000775872">
    <property type="component" value="Unassembled WGS sequence"/>
</dbReference>
<dbReference type="SUPFAM" id="SSF53639">
    <property type="entry name" value="AraD/HMP-PK domain-like"/>
    <property type="match status" value="1"/>
</dbReference>
<dbReference type="OrthoDB" id="3238794at2759"/>
<proteinExistence type="predicted"/>
<dbReference type="FunFam" id="3.40.225.10:FF:000009">
    <property type="entry name" value="Class II aldolase/adducin N-terminal"/>
    <property type="match status" value="1"/>
</dbReference>
<dbReference type="NCBIfam" id="NF004855">
    <property type="entry name" value="PRK06208.1"/>
    <property type="match status" value="1"/>
</dbReference>
<dbReference type="PANTHER" id="PTHR10672:SF39">
    <property type="entry name" value="CLASS II ALDOLASE_ADDUCIN N-TERMINAL DOMAIN-CONTAINING PROTEIN"/>
    <property type="match status" value="1"/>
</dbReference>
<dbReference type="Pfam" id="PF00596">
    <property type="entry name" value="Aldolase_II"/>
    <property type="match status" value="1"/>
</dbReference>
<dbReference type="EMBL" id="CABFOC020000057">
    <property type="protein sequence ID" value="CAH0055601.1"/>
    <property type="molecule type" value="Genomic_DNA"/>
</dbReference>
<feature type="domain" description="Class II aldolase/adducin N-terminal" evidence="1">
    <location>
        <begin position="53"/>
        <end position="254"/>
    </location>
</feature>
<organism evidence="2 3">
    <name type="scientific">Clonostachys solani</name>
    <dbReference type="NCBI Taxonomy" id="160281"/>
    <lineage>
        <taxon>Eukaryota</taxon>
        <taxon>Fungi</taxon>
        <taxon>Dikarya</taxon>
        <taxon>Ascomycota</taxon>
        <taxon>Pezizomycotina</taxon>
        <taxon>Sordariomycetes</taxon>
        <taxon>Hypocreomycetidae</taxon>
        <taxon>Hypocreales</taxon>
        <taxon>Bionectriaceae</taxon>
        <taxon>Clonostachys</taxon>
    </lineage>
</organism>
<sequence>MSSITSTTVSAGQASLTLPAHTPPAKPNSYRLPTVQKVPTFENKADERLWAKRQMAAAFRIFAKLGFSDGVAGHMSLRDPENPDLFWISMSYSCRSIIARPLANHRADPYAVHFSLIKVSDLVLVNAEGEIQEQTPHAISHAGFIIHSVLHEMRPDINVAVHLHSPHGVAWSAFGRPIEMLVQDMCYFYNDLSVYEGFGGTVLAKEEGRNLANALGPKNKNLILQNHGILTCGSNVGEAAGLFIALERACQRQLMIEAAAANGIPKQYIHRDEAEYSKRYDYTPENTYMSFQPEYQAILAETNGSFLE</sequence>
<accession>A0A9N9ZHG9</accession>